<evidence type="ECO:0000256" key="1">
    <source>
        <dbReference type="ARBA" id="ARBA00022434"/>
    </source>
</evidence>
<evidence type="ECO:0000256" key="4">
    <source>
        <dbReference type="ARBA" id="ARBA00023004"/>
    </source>
</evidence>
<protein>
    <recommendedName>
        <fullName evidence="5">Ferritin</fullName>
        <ecNumber evidence="5">1.16.3.2</ecNumber>
    </recommendedName>
</protein>
<evidence type="ECO:0000256" key="5">
    <source>
        <dbReference type="RuleBase" id="RU361145"/>
    </source>
</evidence>
<keyword evidence="8" id="KW-1185">Reference proteome</keyword>
<organism evidence="7 8">
    <name type="scientific">Tepidiforma bonchosmolovskayae</name>
    <dbReference type="NCBI Taxonomy" id="2601677"/>
    <lineage>
        <taxon>Bacteria</taxon>
        <taxon>Bacillati</taxon>
        <taxon>Chloroflexota</taxon>
        <taxon>Tepidiformia</taxon>
        <taxon>Tepidiformales</taxon>
        <taxon>Tepidiformaceae</taxon>
        <taxon>Tepidiforma</taxon>
    </lineage>
</organism>
<dbReference type="InterPro" id="IPR009078">
    <property type="entry name" value="Ferritin-like_SF"/>
</dbReference>
<dbReference type="PROSITE" id="PS50905">
    <property type="entry name" value="FERRITIN_LIKE"/>
    <property type="match status" value="1"/>
</dbReference>
<reference evidence="7 8" key="2">
    <citation type="submission" date="2019-10" db="EMBL/GenBank/DDBJ databases">
        <title>Thermopilla bonchosmolovskayae gen. nov., sp. nov., a moderately thermophilic Chloroflexi bacterium from a Chukotka hot spring (Arctic, Russia), representing a novel classis Thermopillaia, which include previously uncultivated lineage OLB14.</title>
        <authorList>
            <person name="Kochetkova T.V."/>
            <person name="Zayulina K.S."/>
            <person name="Zhigarkov V.S."/>
            <person name="Minaev N.V."/>
            <person name="Novikov A."/>
            <person name="Toshchakov S.V."/>
            <person name="Elcheninov A.G."/>
            <person name="Kublanov I.V."/>
        </authorList>
    </citation>
    <scope>NUCLEOTIDE SEQUENCE [LARGE SCALE GENOMIC DNA]</scope>
    <source>
        <strain evidence="7 8">3753O</strain>
    </source>
</reference>
<comment type="subcellular location">
    <subcellularLocation>
        <location evidence="5">Cytoplasm</location>
    </subcellularLocation>
</comment>
<comment type="function">
    <text evidence="5">Iron-storage protein.</text>
</comment>
<dbReference type="EC" id="1.16.3.2" evidence="5"/>
<gene>
    <name evidence="7" type="ORF">Tbon_08105</name>
</gene>
<dbReference type="PANTHER" id="PTHR11431:SF127">
    <property type="entry name" value="BACTERIAL NON-HEME FERRITIN"/>
    <property type="match status" value="1"/>
</dbReference>
<keyword evidence="1 5" id="KW-0409">Iron storage</keyword>
<dbReference type="InterPro" id="IPR008331">
    <property type="entry name" value="Ferritin_DPS_dom"/>
</dbReference>
<dbReference type="Proteomes" id="UP000326331">
    <property type="component" value="Chromosome"/>
</dbReference>
<feature type="domain" description="Ferritin-like diiron" evidence="6">
    <location>
        <begin position="1"/>
        <end position="146"/>
    </location>
</feature>
<dbReference type="Gene3D" id="1.20.1260.10">
    <property type="match status" value="1"/>
</dbReference>
<evidence type="ECO:0000313" key="7">
    <source>
        <dbReference type="EMBL" id="QFG03257.1"/>
    </source>
</evidence>
<dbReference type="SUPFAM" id="SSF47240">
    <property type="entry name" value="Ferritin-like"/>
    <property type="match status" value="1"/>
</dbReference>
<name>A0ABX6C1U9_9CHLR</name>
<sequence>MQLSESLTRAYNAQIKLEFESSFVYLQMGADFELRSLPGFSRWMRLQSSEEYTHAMKFIDFVLSRGGKLELLALDKPAPTPETVVGAFEAALQHEQRVTKAIHDLYAQALEERDYASLPLLQWFVNEQTEEEATVSTILERLRMVGEDRTGILFLDRELGQRTAGAAAGAQAPATTEDGAG</sequence>
<keyword evidence="5" id="KW-0963">Cytoplasm</keyword>
<comment type="similarity">
    <text evidence="5">Belongs to the ferritin family. Prokaryotic subfamily.</text>
</comment>
<dbReference type="Pfam" id="PF00210">
    <property type="entry name" value="Ferritin"/>
    <property type="match status" value="1"/>
</dbReference>
<dbReference type="EMBL" id="CP042829">
    <property type="protein sequence ID" value="QFG03257.1"/>
    <property type="molecule type" value="Genomic_DNA"/>
</dbReference>
<keyword evidence="3" id="KW-0560">Oxidoreductase</keyword>
<dbReference type="InterPro" id="IPR041719">
    <property type="entry name" value="Ferritin_prok"/>
</dbReference>
<dbReference type="InterPro" id="IPR012347">
    <property type="entry name" value="Ferritin-like"/>
</dbReference>
<accession>A0ABX6C1U9</accession>
<dbReference type="CDD" id="cd01055">
    <property type="entry name" value="Nonheme_Ferritin"/>
    <property type="match status" value="1"/>
</dbReference>
<comment type="catalytic activity">
    <reaction evidence="5">
        <text>4 Fe(2+) + O2 + 6 H2O = 4 iron(III) oxide-hydroxide + 12 H(+)</text>
        <dbReference type="Rhea" id="RHEA:11972"/>
        <dbReference type="ChEBI" id="CHEBI:15377"/>
        <dbReference type="ChEBI" id="CHEBI:15378"/>
        <dbReference type="ChEBI" id="CHEBI:15379"/>
        <dbReference type="ChEBI" id="CHEBI:29033"/>
        <dbReference type="ChEBI" id="CHEBI:78619"/>
        <dbReference type="EC" id="1.16.3.2"/>
    </reaction>
</comment>
<evidence type="ECO:0000313" key="8">
    <source>
        <dbReference type="Proteomes" id="UP000326331"/>
    </source>
</evidence>
<keyword evidence="4 5" id="KW-0408">Iron</keyword>
<dbReference type="PANTHER" id="PTHR11431">
    <property type="entry name" value="FERRITIN"/>
    <property type="match status" value="1"/>
</dbReference>
<evidence type="ECO:0000256" key="2">
    <source>
        <dbReference type="ARBA" id="ARBA00022723"/>
    </source>
</evidence>
<keyword evidence="2 5" id="KW-0479">Metal-binding</keyword>
<dbReference type="InterPro" id="IPR001519">
    <property type="entry name" value="Ferritin"/>
</dbReference>
<dbReference type="InterPro" id="IPR009040">
    <property type="entry name" value="Ferritin-like_diiron"/>
</dbReference>
<reference evidence="7 8" key="1">
    <citation type="submission" date="2019-08" db="EMBL/GenBank/DDBJ databases">
        <authorList>
            <person name="Toschakov S.V."/>
        </authorList>
    </citation>
    <scope>NUCLEOTIDE SEQUENCE [LARGE SCALE GENOMIC DNA]</scope>
    <source>
        <strain evidence="7 8">3753O</strain>
    </source>
</reference>
<proteinExistence type="inferred from homology"/>
<evidence type="ECO:0000259" key="6">
    <source>
        <dbReference type="PROSITE" id="PS50905"/>
    </source>
</evidence>
<evidence type="ECO:0000256" key="3">
    <source>
        <dbReference type="ARBA" id="ARBA00023002"/>
    </source>
</evidence>
<dbReference type="RefSeq" id="WP_158067220.1">
    <property type="nucleotide sequence ID" value="NZ_CP042829.1"/>
</dbReference>